<dbReference type="AlphaFoldDB" id="A0A0F9TNE1"/>
<sequence length="199" mass="21949">MPQRLILASGSSIRSQLLQQACVPHEVSVAQIDEQMIKMALLSEQAPPRDIADTLAEMKARKVSDKTPGALVLGCDQVLDHRGTLLSKPATPDEAIAQLKSLRGDRHSLLSAAVIVEDGKPIWRHVGQVRLRMRDASDDYIHDYVARNWDSISHAVGAYKLEEEGVRLFSGIEGDYFNVLGLPLLELLNYLTLRGDLSA</sequence>
<dbReference type="NCBIfam" id="TIGR00172">
    <property type="entry name" value="maf"/>
    <property type="match status" value="1"/>
</dbReference>
<name>A0A0F9TNE1_9ZZZZ</name>
<reference evidence="3" key="1">
    <citation type="journal article" date="2015" name="Nature">
        <title>Complex archaea that bridge the gap between prokaryotes and eukaryotes.</title>
        <authorList>
            <person name="Spang A."/>
            <person name="Saw J.H."/>
            <person name="Jorgensen S.L."/>
            <person name="Zaremba-Niedzwiedzka K."/>
            <person name="Martijn J."/>
            <person name="Lind A.E."/>
            <person name="van Eijk R."/>
            <person name="Schleper C."/>
            <person name="Guy L."/>
            <person name="Ettema T.J."/>
        </authorList>
    </citation>
    <scope>NUCLEOTIDE SEQUENCE</scope>
</reference>
<comment type="caution">
    <text evidence="3">The sequence shown here is derived from an EMBL/GenBank/DDBJ whole genome shotgun (WGS) entry which is preliminary data.</text>
</comment>
<evidence type="ECO:0000313" key="3">
    <source>
        <dbReference type="EMBL" id="KKN82635.1"/>
    </source>
</evidence>
<dbReference type="HAMAP" id="MF_00528">
    <property type="entry name" value="Maf"/>
    <property type="match status" value="1"/>
</dbReference>
<evidence type="ECO:0000256" key="2">
    <source>
        <dbReference type="ARBA" id="ARBA00022801"/>
    </source>
</evidence>
<dbReference type="Gene3D" id="3.90.950.10">
    <property type="match status" value="1"/>
</dbReference>
<gene>
    <name evidence="3" type="ORF">LCGC14_0307000</name>
</gene>
<organism evidence="3">
    <name type="scientific">marine sediment metagenome</name>
    <dbReference type="NCBI Taxonomy" id="412755"/>
    <lineage>
        <taxon>unclassified sequences</taxon>
        <taxon>metagenomes</taxon>
        <taxon>ecological metagenomes</taxon>
    </lineage>
</organism>
<dbReference type="EMBL" id="LAZR01000197">
    <property type="protein sequence ID" value="KKN82635.1"/>
    <property type="molecule type" value="Genomic_DNA"/>
</dbReference>
<dbReference type="PANTHER" id="PTHR43213:SF5">
    <property type="entry name" value="BIFUNCTIONAL DTTP_UTP PYROPHOSPHATASE_METHYLTRANSFERASE PROTEIN-RELATED"/>
    <property type="match status" value="1"/>
</dbReference>
<dbReference type="PIRSF" id="PIRSF006305">
    <property type="entry name" value="Maf"/>
    <property type="match status" value="1"/>
</dbReference>
<evidence type="ECO:0000256" key="1">
    <source>
        <dbReference type="ARBA" id="ARBA00001968"/>
    </source>
</evidence>
<dbReference type="InterPro" id="IPR003697">
    <property type="entry name" value="Maf-like"/>
</dbReference>
<dbReference type="PANTHER" id="PTHR43213">
    <property type="entry name" value="BIFUNCTIONAL DTTP/UTP PYROPHOSPHATASE/METHYLTRANSFERASE PROTEIN-RELATED"/>
    <property type="match status" value="1"/>
</dbReference>
<dbReference type="InterPro" id="IPR029001">
    <property type="entry name" value="ITPase-like_fam"/>
</dbReference>
<keyword evidence="2" id="KW-0378">Hydrolase</keyword>
<dbReference type="CDD" id="cd00555">
    <property type="entry name" value="Maf"/>
    <property type="match status" value="1"/>
</dbReference>
<dbReference type="SUPFAM" id="SSF52972">
    <property type="entry name" value="ITPase-like"/>
    <property type="match status" value="1"/>
</dbReference>
<comment type="cofactor">
    <cofactor evidence="1">
        <name>a divalent metal cation</name>
        <dbReference type="ChEBI" id="CHEBI:60240"/>
    </cofactor>
</comment>
<accession>A0A0F9TNE1</accession>
<dbReference type="Pfam" id="PF02545">
    <property type="entry name" value="Maf"/>
    <property type="match status" value="1"/>
</dbReference>
<proteinExistence type="inferred from homology"/>
<protein>
    <submittedName>
        <fullName evidence="3">Uncharacterized protein</fullName>
    </submittedName>
</protein>
<dbReference type="GO" id="GO:0047429">
    <property type="term" value="F:nucleoside triphosphate diphosphatase activity"/>
    <property type="evidence" value="ECO:0007669"/>
    <property type="project" value="InterPro"/>
</dbReference>